<organism evidence="1 2">
    <name type="scientific">Gossypium arboreum</name>
    <name type="common">Tree cotton</name>
    <name type="synonym">Gossypium nanking</name>
    <dbReference type="NCBI Taxonomy" id="29729"/>
    <lineage>
        <taxon>Eukaryota</taxon>
        <taxon>Viridiplantae</taxon>
        <taxon>Streptophyta</taxon>
        <taxon>Embryophyta</taxon>
        <taxon>Tracheophyta</taxon>
        <taxon>Spermatophyta</taxon>
        <taxon>Magnoliopsida</taxon>
        <taxon>eudicotyledons</taxon>
        <taxon>Gunneridae</taxon>
        <taxon>Pentapetalae</taxon>
        <taxon>rosids</taxon>
        <taxon>malvids</taxon>
        <taxon>Malvales</taxon>
        <taxon>Malvaceae</taxon>
        <taxon>Malvoideae</taxon>
        <taxon>Gossypium</taxon>
    </lineage>
</organism>
<keyword evidence="2" id="KW-1185">Reference proteome</keyword>
<evidence type="ECO:0000313" key="1">
    <source>
        <dbReference type="EMBL" id="KAK5772289.1"/>
    </source>
</evidence>
<comment type="caution">
    <text evidence="1">The sequence shown here is derived from an EMBL/GenBank/DDBJ whole genome shotgun (WGS) entry which is preliminary data.</text>
</comment>
<gene>
    <name evidence="1" type="ORF">PVK06_048571</name>
</gene>
<name>A0ABR0MG86_GOSAR</name>
<dbReference type="Proteomes" id="UP001358586">
    <property type="component" value="Chromosome 13"/>
</dbReference>
<protein>
    <submittedName>
        <fullName evidence="1">Uncharacterized protein</fullName>
    </submittedName>
</protein>
<sequence>MMTTLKEEIVEIKGELTIYMAIVGNRGLVVAPKPNVDVPKLKEFNRRRPVRDVENFLWGMESTDLRRGVTENGT</sequence>
<evidence type="ECO:0000313" key="2">
    <source>
        <dbReference type="Proteomes" id="UP001358586"/>
    </source>
</evidence>
<proteinExistence type="predicted"/>
<reference evidence="1 2" key="1">
    <citation type="submission" date="2023-03" db="EMBL/GenBank/DDBJ databases">
        <title>WGS of Gossypium arboreum.</title>
        <authorList>
            <person name="Yu D."/>
        </authorList>
    </citation>
    <scope>NUCLEOTIDE SEQUENCE [LARGE SCALE GENOMIC DNA]</scope>
    <source>
        <tissue evidence="1">Leaf</tissue>
    </source>
</reference>
<dbReference type="EMBL" id="JARKNE010000013">
    <property type="protein sequence ID" value="KAK5772289.1"/>
    <property type="molecule type" value="Genomic_DNA"/>
</dbReference>
<accession>A0ABR0MG86</accession>